<gene>
    <name evidence="2" type="ORF">NAPIS_ORF01701</name>
</gene>
<dbReference type="VEuPathDB" id="MicrosporidiaDB:NAPIS_ORF01701"/>
<protein>
    <submittedName>
        <fullName evidence="2">Uncharacterized protein</fullName>
    </submittedName>
</protein>
<feature type="compositionally biased region" description="Low complexity" evidence="1">
    <location>
        <begin position="24"/>
        <end position="36"/>
    </location>
</feature>
<name>T0L8B6_9MICR</name>
<feature type="region of interest" description="Disordered" evidence="1">
    <location>
        <begin position="1"/>
        <end position="36"/>
    </location>
</feature>
<dbReference type="HOGENOM" id="CLU_2278237_0_0_1"/>
<reference evidence="2 3" key="1">
    <citation type="journal article" date="2013" name="BMC Genomics">
        <title>Genome sequencing and comparative genomics of honey bee microsporidia, Nosema apis reveal novel insights into host-parasite interactions.</title>
        <authorList>
            <person name="Chen Yp."/>
            <person name="Pettis J.S."/>
            <person name="Zhao Y."/>
            <person name="Liu X."/>
            <person name="Tallon L.J."/>
            <person name="Sadzewicz L.D."/>
            <person name="Li R."/>
            <person name="Zheng H."/>
            <person name="Huang S."/>
            <person name="Zhang X."/>
            <person name="Hamilton M.C."/>
            <person name="Pernal S.F."/>
            <person name="Melathopoulos A.P."/>
            <person name="Yan X."/>
            <person name="Evans J.D."/>
        </authorList>
    </citation>
    <scope>NUCLEOTIDE SEQUENCE [LARGE SCALE GENOMIC DNA]</scope>
    <source>
        <strain evidence="2 3">BRL 01</strain>
    </source>
</reference>
<keyword evidence="3" id="KW-1185">Reference proteome</keyword>
<organism evidence="2 3">
    <name type="scientific">Vairimorpha apis BRL 01</name>
    <dbReference type="NCBI Taxonomy" id="1037528"/>
    <lineage>
        <taxon>Eukaryota</taxon>
        <taxon>Fungi</taxon>
        <taxon>Fungi incertae sedis</taxon>
        <taxon>Microsporidia</taxon>
        <taxon>Nosematidae</taxon>
        <taxon>Vairimorpha</taxon>
    </lineage>
</organism>
<evidence type="ECO:0000313" key="2">
    <source>
        <dbReference type="EMBL" id="EQB60733.1"/>
    </source>
</evidence>
<dbReference type="AlphaFoldDB" id="T0L8B6"/>
<evidence type="ECO:0000313" key="3">
    <source>
        <dbReference type="Proteomes" id="UP000053780"/>
    </source>
</evidence>
<accession>T0L8B6</accession>
<proteinExistence type="predicted"/>
<evidence type="ECO:0000256" key="1">
    <source>
        <dbReference type="SAM" id="MobiDB-lite"/>
    </source>
</evidence>
<dbReference type="EMBL" id="KE647245">
    <property type="protein sequence ID" value="EQB60733.1"/>
    <property type="molecule type" value="Genomic_DNA"/>
</dbReference>
<dbReference type="Proteomes" id="UP000053780">
    <property type="component" value="Unassembled WGS sequence"/>
</dbReference>
<sequence>MMTKNDYNQHRDTSLSSNRYQRAKTNNKPYNNNNNKLFNYKQQSICSSGSILEEFFSSGRLPAVNTTKMKREFLNESIYLNKKLVVAKKVDILNIFEKNKKI</sequence>